<organism evidence="1 2">
    <name type="scientific">Camellia lanceoleosa</name>
    <dbReference type="NCBI Taxonomy" id="1840588"/>
    <lineage>
        <taxon>Eukaryota</taxon>
        <taxon>Viridiplantae</taxon>
        <taxon>Streptophyta</taxon>
        <taxon>Embryophyta</taxon>
        <taxon>Tracheophyta</taxon>
        <taxon>Spermatophyta</taxon>
        <taxon>Magnoliopsida</taxon>
        <taxon>eudicotyledons</taxon>
        <taxon>Gunneridae</taxon>
        <taxon>Pentapetalae</taxon>
        <taxon>asterids</taxon>
        <taxon>Ericales</taxon>
        <taxon>Theaceae</taxon>
        <taxon>Camellia</taxon>
    </lineage>
</organism>
<gene>
    <name evidence="1" type="ORF">LOK49_LG05G02224</name>
</gene>
<evidence type="ECO:0000313" key="2">
    <source>
        <dbReference type="Proteomes" id="UP001060215"/>
    </source>
</evidence>
<sequence>MWSYVQEEASHGRTAPINPFNQESCKPLVSQGVPLGGMGSGSISRDFRGEFRHWQIIPGLALGVHSGGGQLQMEMASNERAYTIQKMSLRQRGKETVMVTKKAVRDNPTALLALSWYWASGGVGSKDMFVLPYKDSLLLFSRYLQQLVIESLGKEFDLDGNRLREGMHNFVTFIEVLRDKPPDVTDLIVESMTVALKRSRTTCFAGSCRSTYMLDIWFGFTEIN</sequence>
<proteinExistence type="predicted"/>
<evidence type="ECO:0000313" key="1">
    <source>
        <dbReference type="EMBL" id="KAI8016597.1"/>
    </source>
</evidence>
<reference evidence="1 2" key="1">
    <citation type="journal article" date="2022" name="Plant J.">
        <title>Chromosome-level genome of Camellia lanceoleosa provides a valuable resource for understanding genome evolution and self-incompatibility.</title>
        <authorList>
            <person name="Gong W."/>
            <person name="Xiao S."/>
            <person name="Wang L."/>
            <person name="Liao Z."/>
            <person name="Chang Y."/>
            <person name="Mo W."/>
            <person name="Hu G."/>
            <person name="Li W."/>
            <person name="Zhao G."/>
            <person name="Zhu H."/>
            <person name="Hu X."/>
            <person name="Ji K."/>
            <person name="Xiang X."/>
            <person name="Song Q."/>
            <person name="Yuan D."/>
            <person name="Jin S."/>
            <person name="Zhang L."/>
        </authorList>
    </citation>
    <scope>NUCLEOTIDE SEQUENCE [LARGE SCALE GENOMIC DNA]</scope>
    <source>
        <strain evidence="1">SQ_2022a</strain>
    </source>
</reference>
<dbReference type="EMBL" id="CM045761">
    <property type="protein sequence ID" value="KAI8016597.1"/>
    <property type="molecule type" value="Genomic_DNA"/>
</dbReference>
<keyword evidence="2" id="KW-1185">Reference proteome</keyword>
<comment type="caution">
    <text evidence="1">The sequence shown here is derived from an EMBL/GenBank/DDBJ whole genome shotgun (WGS) entry which is preliminary data.</text>
</comment>
<accession>A0ACC0HUI7</accession>
<dbReference type="Proteomes" id="UP001060215">
    <property type="component" value="Chromosome 4"/>
</dbReference>
<protein>
    <submittedName>
        <fullName evidence="1">Uncharacterized protein</fullName>
    </submittedName>
</protein>
<name>A0ACC0HUI7_9ERIC</name>